<keyword evidence="3 6" id="KW-0378">Hydrolase</keyword>
<reference evidence="6 7" key="1">
    <citation type="journal article" date="2018" name="Appl. Environ. Microbiol.">
        <title>Antimicrobial susceptibility testing and tentative epidemiological cut-off values of five Bacillus species relevant for use as animal feed additives or for plant protection.</title>
        <authorList>
            <person name="Agerso Y."/>
            <person name="Stuer-Lauridsen B."/>
            <person name="Bjerre K."/>
            <person name="Jensen M.G."/>
            <person name="Johansen E."/>
            <person name="Bennedsen M."/>
            <person name="Brockmann E."/>
            <person name="Nielsen B."/>
        </authorList>
    </citation>
    <scope>NUCLEOTIDE SEQUENCE [LARGE SCALE GENOMIC DNA]</scope>
    <source>
        <strain evidence="6 7">CHCC20162</strain>
    </source>
</reference>
<organism evidence="6 7">
    <name type="scientific">Priestia megaterium</name>
    <name type="common">Bacillus megaterium</name>
    <dbReference type="NCBI Taxonomy" id="1404"/>
    <lineage>
        <taxon>Bacteria</taxon>
        <taxon>Bacillati</taxon>
        <taxon>Bacillota</taxon>
        <taxon>Bacilli</taxon>
        <taxon>Bacillales</taxon>
        <taxon>Bacillaceae</taxon>
        <taxon>Priestia</taxon>
    </lineage>
</organism>
<dbReference type="InterPro" id="IPR051202">
    <property type="entry name" value="Peptidase_C40"/>
</dbReference>
<dbReference type="Proteomes" id="UP000256519">
    <property type="component" value="Unassembled WGS sequence"/>
</dbReference>
<dbReference type="GO" id="GO:0008234">
    <property type="term" value="F:cysteine-type peptidase activity"/>
    <property type="evidence" value="ECO:0007669"/>
    <property type="project" value="UniProtKB-KW"/>
</dbReference>
<dbReference type="Pfam" id="PF00877">
    <property type="entry name" value="NLPC_P60"/>
    <property type="match status" value="4"/>
</dbReference>
<dbReference type="InterPro" id="IPR000064">
    <property type="entry name" value="NLP_P60_dom"/>
</dbReference>
<keyword evidence="4" id="KW-0788">Thiol protease</keyword>
<evidence type="ECO:0000256" key="2">
    <source>
        <dbReference type="ARBA" id="ARBA00022670"/>
    </source>
</evidence>
<gene>
    <name evidence="6" type="ORF">C3744_28030</name>
</gene>
<feature type="domain" description="NlpC/P60" evidence="5">
    <location>
        <begin position="289"/>
        <end position="414"/>
    </location>
</feature>
<dbReference type="EMBL" id="PQWM01000056">
    <property type="protein sequence ID" value="RDZ07130.1"/>
    <property type="molecule type" value="Genomic_DNA"/>
</dbReference>
<dbReference type="Gene3D" id="3.90.1720.10">
    <property type="entry name" value="endopeptidase domain like (from Nostoc punctiforme)"/>
    <property type="match status" value="4"/>
</dbReference>
<evidence type="ECO:0000256" key="4">
    <source>
        <dbReference type="ARBA" id="ARBA00022807"/>
    </source>
</evidence>
<proteinExistence type="inferred from homology"/>
<dbReference type="GO" id="GO:0006508">
    <property type="term" value="P:proteolysis"/>
    <property type="evidence" value="ECO:0007669"/>
    <property type="project" value="UniProtKB-KW"/>
</dbReference>
<evidence type="ECO:0000256" key="3">
    <source>
        <dbReference type="ARBA" id="ARBA00022801"/>
    </source>
</evidence>
<dbReference type="AlphaFoldDB" id="A0A3D8WU48"/>
<evidence type="ECO:0000259" key="5">
    <source>
        <dbReference type="PROSITE" id="PS51935"/>
    </source>
</evidence>
<dbReference type="PANTHER" id="PTHR47053:SF1">
    <property type="entry name" value="MUREIN DD-ENDOPEPTIDASE MEPH-RELATED"/>
    <property type="match status" value="1"/>
</dbReference>
<name>A0A3D8WU48_PRIMG</name>
<feature type="domain" description="NlpC/P60" evidence="5">
    <location>
        <begin position="29"/>
        <end position="154"/>
    </location>
</feature>
<protein>
    <submittedName>
        <fullName evidence="6">Gamma-glutamyl hydrolase</fullName>
    </submittedName>
</protein>
<dbReference type="PANTHER" id="PTHR47053">
    <property type="entry name" value="MUREIN DD-ENDOPEPTIDASE MEPH-RELATED"/>
    <property type="match status" value="1"/>
</dbReference>
<sequence>MSDLLKWSHIYIFLGVFFLSVFLTNPALADEELSISETAQKYLGVPYLTNGQEPTQGFSTGGLIQYVFKEAKDVDLPLYPREQFKLGKDVNKEDLQSGDLVFFEGANTKNVTSVGIYVGNDEVIISSTSKGVIKTKLIEGSYYADKYIGAKRLDTDNIYQVESPLLKEAMKYIDVDYSDSGKTPEEGFNSAGFVQYVFEQALNLKIPDNSSEQWSLGQNISKENLQPGDVLFFKNLDTGYITTTSFYLGNGQMIYSSPSKGITLVNFEDSSYWNDRFYGAKRIEEVADIDRGDPLITEALRYIGVPYLEGGKTPNGFDCSGFTKYVYEKAMGIYLPGAPEQQWELGTPVEKKDIQVGDLVFFQDTHRPGISHVGIYAGNNQMIQASRTDTAQVRINYLSYNFYTEKFAGIRRVRNLIIPKNIPVVKEATDLLNVPYQSGGTSPQGFDTGGFVQYVYKQVGINVPRYGKDMLQNGTEVKEEDLQPGDLVFFESNSIIPAIYVGNGQIAVVSRNEGVQIVNYKVSSYWNSIYYGARHINIGE</sequence>
<comment type="caution">
    <text evidence="6">The sequence shown here is derived from an EMBL/GenBank/DDBJ whole genome shotgun (WGS) entry which is preliminary data.</text>
</comment>
<keyword evidence="2" id="KW-0645">Protease</keyword>
<evidence type="ECO:0000313" key="6">
    <source>
        <dbReference type="EMBL" id="RDZ07130.1"/>
    </source>
</evidence>
<feature type="domain" description="NlpC/P60" evidence="5">
    <location>
        <begin position="418"/>
        <end position="537"/>
    </location>
</feature>
<comment type="similarity">
    <text evidence="1">Belongs to the peptidase C40 family.</text>
</comment>
<evidence type="ECO:0000256" key="1">
    <source>
        <dbReference type="ARBA" id="ARBA00007074"/>
    </source>
</evidence>
<accession>A0A3D8WU48</accession>
<dbReference type="PROSITE" id="PS51935">
    <property type="entry name" value="NLPC_P60"/>
    <property type="match status" value="4"/>
</dbReference>
<dbReference type="InterPro" id="IPR038765">
    <property type="entry name" value="Papain-like_cys_pep_sf"/>
</dbReference>
<feature type="domain" description="NlpC/P60" evidence="5">
    <location>
        <begin position="159"/>
        <end position="284"/>
    </location>
</feature>
<dbReference type="SUPFAM" id="SSF54001">
    <property type="entry name" value="Cysteine proteinases"/>
    <property type="match status" value="4"/>
</dbReference>
<evidence type="ECO:0000313" key="7">
    <source>
        <dbReference type="Proteomes" id="UP000256519"/>
    </source>
</evidence>